<dbReference type="SUPFAM" id="SSF55347">
    <property type="entry name" value="Glyceraldehyde-3-phosphate dehydrogenase-like, C-terminal domain"/>
    <property type="match status" value="1"/>
</dbReference>
<proteinExistence type="predicted"/>
<dbReference type="InterPro" id="IPR036291">
    <property type="entry name" value="NAD(P)-bd_dom_sf"/>
</dbReference>
<dbReference type="EMBL" id="JBHTFQ010000008">
    <property type="protein sequence ID" value="MFC7705425.1"/>
    <property type="molecule type" value="Genomic_DNA"/>
</dbReference>
<dbReference type="Gene3D" id="3.40.50.720">
    <property type="entry name" value="NAD(P)-binding Rossmann-like Domain"/>
    <property type="match status" value="1"/>
</dbReference>
<name>A0ABW2UMV9_9RHOB</name>
<comment type="caution">
    <text evidence="1">The sequence shown here is derived from an EMBL/GenBank/DDBJ whole genome shotgun (WGS) entry which is preliminary data.</text>
</comment>
<accession>A0ABW2UMV9</accession>
<evidence type="ECO:0000313" key="1">
    <source>
        <dbReference type="EMBL" id="MFC7705425.1"/>
    </source>
</evidence>
<protein>
    <submittedName>
        <fullName evidence="1">Saccharopine dehydrogenase family protein</fullName>
    </submittedName>
</protein>
<dbReference type="Gene3D" id="3.30.360.10">
    <property type="entry name" value="Dihydrodipicolinate Reductase, domain 2"/>
    <property type="match status" value="1"/>
</dbReference>
<gene>
    <name evidence="1" type="ORF">ACFQXB_14605</name>
</gene>
<dbReference type="RefSeq" id="WP_377405337.1">
    <property type="nucleotide sequence ID" value="NZ_JBHTFQ010000008.1"/>
</dbReference>
<reference evidence="2" key="1">
    <citation type="journal article" date="2019" name="Int. J. Syst. Evol. Microbiol.">
        <title>The Global Catalogue of Microorganisms (GCM) 10K type strain sequencing project: providing services to taxonomists for standard genome sequencing and annotation.</title>
        <authorList>
            <consortium name="The Broad Institute Genomics Platform"/>
            <consortium name="The Broad Institute Genome Sequencing Center for Infectious Disease"/>
            <person name="Wu L."/>
            <person name="Ma J."/>
        </authorList>
    </citation>
    <scope>NUCLEOTIDE SEQUENCE [LARGE SCALE GENOMIC DNA]</scope>
    <source>
        <strain evidence="2">CGMCC 1.12750</strain>
    </source>
</reference>
<dbReference type="SUPFAM" id="SSF51735">
    <property type="entry name" value="NAD(P)-binding Rossmann-fold domains"/>
    <property type="match status" value="1"/>
</dbReference>
<organism evidence="1 2">
    <name type="scientific">Plastorhodobacter daqingensis</name>
    <dbReference type="NCBI Taxonomy" id="1387281"/>
    <lineage>
        <taxon>Bacteria</taxon>
        <taxon>Pseudomonadati</taxon>
        <taxon>Pseudomonadota</taxon>
        <taxon>Alphaproteobacteria</taxon>
        <taxon>Rhodobacterales</taxon>
        <taxon>Paracoccaceae</taxon>
        <taxon>Plastorhodobacter</taxon>
    </lineage>
</organism>
<evidence type="ECO:0000313" key="2">
    <source>
        <dbReference type="Proteomes" id="UP001596516"/>
    </source>
</evidence>
<dbReference type="Proteomes" id="UP001596516">
    <property type="component" value="Unassembled WGS sequence"/>
</dbReference>
<keyword evidence="2" id="KW-1185">Reference proteome</keyword>
<sequence>MGRHQILVHGAGRMAHAIANTLAVDPRYAVLLSAPDPEPGHSTLPLLPSVQRTVANLSAAPDGQLSGLSAIIMAGDVWANTTDIARIAHDVGCHYLDISENPGSTAEIARLAEGARQCFVPACGLAPGYVTALTAERMRSAGPGAQVTAHVGVLPTRRVNRLGYGNLLGIDGLLVEYFSPCLAIREGRQVTLSPLAELESVVLAGEAFESFTTAGSLDALVRAPEVAVDGLVFKTLRYPGHLDYMRFLIDDLGLAQRRHQLRSLLMNGLPPIDEDRVLIALDIIRADGAREWFEQVIPMQPGPDGAWCSAGVMATAAHVCAMADLLCRGVLNRAGFLSQAAVSPRLLEQSPFFAPLAIAAVGAGADKNSIAYG</sequence>